<accession>A0AB34Z023</accession>
<dbReference type="Proteomes" id="UP000553980">
    <property type="component" value="Unassembled WGS sequence"/>
</dbReference>
<comment type="caution">
    <text evidence="1">The sequence shown here is derived from an EMBL/GenBank/DDBJ whole genome shotgun (WGS) entry which is preliminary data.</text>
</comment>
<gene>
    <name evidence="1" type="ORF">GGQ79_004155</name>
</gene>
<proteinExistence type="predicted"/>
<evidence type="ECO:0000313" key="1">
    <source>
        <dbReference type="EMBL" id="MBB4095603.1"/>
    </source>
</evidence>
<protein>
    <submittedName>
        <fullName evidence="1">Uncharacterized protein</fullName>
    </submittedName>
</protein>
<sequence length="45" mass="5060">MLSVDVEVLKPIYPIVFIYYFTQIRSALMLEICCAGFTVDPSAMA</sequence>
<evidence type="ECO:0000313" key="2">
    <source>
        <dbReference type="Proteomes" id="UP000553980"/>
    </source>
</evidence>
<dbReference type="EMBL" id="JACIEX010000011">
    <property type="protein sequence ID" value="MBB4095603.1"/>
    <property type="molecule type" value="Genomic_DNA"/>
</dbReference>
<organism evidence="1 2">
    <name type="scientific">Brucella pecoris</name>
    <dbReference type="NCBI Taxonomy" id="867683"/>
    <lineage>
        <taxon>Bacteria</taxon>
        <taxon>Pseudomonadati</taxon>
        <taxon>Pseudomonadota</taxon>
        <taxon>Alphaproteobacteria</taxon>
        <taxon>Hyphomicrobiales</taxon>
        <taxon>Brucellaceae</taxon>
        <taxon>Brucella/Ochrobactrum group</taxon>
        <taxon>Brucella</taxon>
    </lineage>
</organism>
<reference evidence="1 2" key="1">
    <citation type="submission" date="2020-08" db="EMBL/GenBank/DDBJ databases">
        <title>Genomic Encyclopedia of Type Strains, Phase IV (KMG-IV): sequencing the most valuable type-strain genomes for metagenomic binning, comparative biology and taxonomic classification.</title>
        <authorList>
            <person name="Goeker M."/>
        </authorList>
    </citation>
    <scope>NUCLEOTIDE SEQUENCE [LARGE SCALE GENOMIC DNA]</scope>
    <source>
        <strain evidence="1 2">DSM 23868</strain>
    </source>
</reference>
<name>A0AB34Z023_9HYPH</name>
<keyword evidence="2" id="KW-1185">Reference proteome</keyword>
<dbReference type="AlphaFoldDB" id="A0AB34Z023"/>